<keyword evidence="5 6" id="KW-0326">Glycosidase</keyword>
<keyword evidence="4 6" id="KW-0456">Lyase</keyword>
<dbReference type="GO" id="GO:0004730">
    <property type="term" value="F:pseudouridylate synthase activity"/>
    <property type="evidence" value="ECO:0007669"/>
    <property type="project" value="UniProtKB-UniRule"/>
</dbReference>
<sequence length="308" mass="31889">MNLVISPEVGEAIGGGRPVVGLESSNIVGGSYPANVLLAEELDATIRDHGAIPARVAALDGQVHVGLDKALLDRLARDPSGAKVSNRGLAVALQRMQAAGTTVSASLIGAAAAGLRVFAVAGIGGVHRGAETSFDISTDLTQFAETPIAVVCAGAKSLLDPRLTLEYLETRGVPVIGYKSDDFPGYLTVSSGEPVPHRSDDLREIAEIVHRHWADVARTSVLITTPIPTEAALDSALLDDLIREALDTAQAQGATGADLTPFVLGAVAEATEGRSTEVNRAVLLSTVALAADYAVTEADVFDRSRLNA</sequence>
<reference evidence="7" key="1">
    <citation type="journal article" date="2014" name="Int. J. Syst. Evol. Microbiol.">
        <title>Complete genome sequence of Corynebacterium casei LMG S-19264T (=DSM 44701T), isolated from a smear-ripened cheese.</title>
        <authorList>
            <consortium name="US DOE Joint Genome Institute (JGI-PGF)"/>
            <person name="Walter F."/>
            <person name="Albersmeier A."/>
            <person name="Kalinowski J."/>
            <person name="Ruckert C."/>
        </authorList>
    </citation>
    <scope>NUCLEOTIDE SEQUENCE</scope>
    <source>
        <strain evidence="7">VKM Ac-1447</strain>
    </source>
</reference>
<keyword evidence="1 6" id="KW-0479">Metal-binding</keyword>
<dbReference type="EMBL" id="BSEO01000001">
    <property type="protein sequence ID" value="GLJ78715.1"/>
    <property type="molecule type" value="Genomic_DNA"/>
</dbReference>
<dbReference type="Gene3D" id="3.40.1790.10">
    <property type="entry name" value="Indigoidine synthase domain"/>
    <property type="match status" value="1"/>
</dbReference>
<dbReference type="PANTHER" id="PTHR42909:SF1">
    <property type="entry name" value="CARBOHYDRATE KINASE PFKB DOMAIN-CONTAINING PROTEIN"/>
    <property type="match status" value="1"/>
</dbReference>
<comment type="similarity">
    <text evidence="6">Belongs to the pseudouridine-5'-phosphate glycosidase family.</text>
</comment>
<reference evidence="7" key="2">
    <citation type="submission" date="2023-01" db="EMBL/GenBank/DDBJ databases">
        <authorList>
            <person name="Sun Q."/>
            <person name="Evtushenko L."/>
        </authorList>
    </citation>
    <scope>NUCLEOTIDE SEQUENCE</scope>
    <source>
        <strain evidence="7">VKM Ac-1447</strain>
    </source>
</reference>
<dbReference type="AlphaFoldDB" id="A0A9W6HEQ9"/>
<evidence type="ECO:0000256" key="5">
    <source>
        <dbReference type="ARBA" id="ARBA00023295"/>
    </source>
</evidence>
<comment type="function">
    <text evidence="6">Catalyzes the reversible cleavage of pseudouridine 5'-phosphate (PsiMP) to ribose 5-phosphate and uracil. Functions biologically in the cleavage direction, as part of a pseudouridine degradation pathway.</text>
</comment>
<proteinExistence type="inferred from homology"/>
<evidence type="ECO:0000313" key="7">
    <source>
        <dbReference type="EMBL" id="GLJ78715.1"/>
    </source>
</evidence>
<feature type="active site" description="Proton donor" evidence="6">
    <location>
        <position position="23"/>
    </location>
</feature>
<evidence type="ECO:0000256" key="3">
    <source>
        <dbReference type="ARBA" id="ARBA00023211"/>
    </source>
</evidence>
<protein>
    <recommendedName>
        <fullName evidence="6">Pseudouridine-5'-phosphate glycosidase</fullName>
        <shortName evidence="6">PsiMP glycosidase</shortName>
        <ecNumber evidence="6">4.2.1.70</ecNumber>
    </recommendedName>
</protein>
<organism evidence="7 8">
    <name type="scientific">Microbacterium imperiale</name>
    <dbReference type="NCBI Taxonomy" id="33884"/>
    <lineage>
        <taxon>Bacteria</taxon>
        <taxon>Bacillati</taxon>
        <taxon>Actinomycetota</taxon>
        <taxon>Actinomycetes</taxon>
        <taxon>Micrococcales</taxon>
        <taxon>Microbacteriaceae</taxon>
        <taxon>Microbacterium</taxon>
    </lineage>
</organism>
<evidence type="ECO:0000313" key="8">
    <source>
        <dbReference type="Proteomes" id="UP001142317"/>
    </source>
</evidence>
<dbReference type="InterPro" id="IPR022830">
    <property type="entry name" value="Indigdn_synthA-like"/>
</dbReference>
<feature type="binding site" evidence="6">
    <location>
        <begin position="137"/>
        <end position="139"/>
    </location>
    <ligand>
        <name>substrate</name>
    </ligand>
</feature>
<dbReference type="GO" id="GO:0005737">
    <property type="term" value="C:cytoplasm"/>
    <property type="evidence" value="ECO:0007669"/>
    <property type="project" value="TreeGrafter"/>
</dbReference>
<dbReference type="Pfam" id="PF04227">
    <property type="entry name" value="Indigoidine_A"/>
    <property type="match status" value="1"/>
</dbReference>
<dbReference type="HAMAP" id="MF_01876">
    <property type="entry name" value="PsiMP_glycosidase"/>
    <property type="match status" value="1"/>
</dbReference>
<dbReference type="Proteomes" id="UP001142317">
    <property type="component" value="Unassembled WGS sequence"/>
</dbReference>
<dbReference type="EC" id="4.2.1.70" evidence="6"/>
<keyword evidence="2 6" id="KW-0378">Hydrolase</keyword>
<dbReference type="PANTHER" id="PTHR42909">
    <property type="entry name" value="ZGC:136858"/>
    <property type="match status" value="1"/>
</dbReference>
<evidence type="ECO:0000256" key="2">
    <source>
        <dbReference type="ARBA" id="ARBA00022801"/>
    </source>
</evidence>
<evidence type="ECO:0000256" key="1">
    <source>
        <dbReference type="ARBA" id="ARBA00022723"/>
    </source>
</evidence>
<gene>
    <name evidence="6 7" type="primary">psuG</name>
    <name evidence="7" type="ORF">GCM10017586_03970</name>
</gene>
<keyword evidence="3 6" id="KW-0464">Manganese</keyword>
<dbReference type="InterPro" id="IPR007342">
    <property type="entry name" value="PsuG"/>
</dbReference>
<evidence type="ECO:0000256" key="6">
    <source>
        <dbReference type="HAMAP-Rule" id="MF_01876"/>
    </source>
</evidence>
<comment type="cofactor">
    <cofactor evidence="6">
        <name>Mn(2+)</name>
        <dbReference type="ChEBI" id="CHEBI:29035"/>
    </cofactor>
    <text evidence="6">Binds 1 Mn(2+) ion per subunit.</text>
</comment>
<comment type="catalytic activity">
    <reaction evidence="6">
        <text>D-ribose 5-phosphate + uracil = psi-UMP + H2O</text>
        <dbReference type="Rhea" id="RHEA:18337"/>
        <dbReference type="ChEBI" id="CHEBI:15377"/>
        <dbReference type="ChEBI" id="CHEBI:17568"/>
        <dbReference type="ChEBI" id="CHEBI:58380"/>
        <dbReference type="ChEBI" id="CHEBI:78346"/>
        <dbReference type="EC" id="4.2.1.70"/>
    </reaction>
</comment>
<accession>A0A9W6HEQ9</accession>
<dbReference type="GO" id="GO:0046872">
    <property type="term" value="F:metal ion binding"/>
    <property type="evidence" value="ECO:0007669"/>
    <property type="project" value="UniProtKB-KW"/>
</dbReference>
<feature type="active site" description="Nucleophile" evidence="6">
    <location>
        <position position="156"/>
    </location>
</feature>
<feature type="binding site" evidence="6">
    <location>
        <position position="135"/>
    </location>
    <ligand>
        <name>Mn(2+)</name>
        <dbReference type="ChEBI" id="CHEBI:29035"/>
    </ligand>
</feature>
<dbReference type="SUPFAM" id="SSF110581">
    <property type="entry name" value="Indigoidine synthase A-like"/>
    <property type="match status" value="1"/>
</dbReference>
<keyword evidence="8" id="KW-1185">Reference proteome</keyword>
<dbReference type="GO" id="GO:0046113">
    <property type="term" value="P:nucleobase catabolic process"/>
    <property type="evidence" value="ECO:0007669"/>
    <property type="project" value="UniProtKB-UniRule"/>
</dbReference>
<comment type="subunit">
    <text evidence="6">Homotrimer.</text>
</comment>
<evidence type="ECO:0000256" key="4">
    <source>
        <dbReference type="ARBA" id="ARBA00023239"/>
    </source>
</evidence>
<name>A0A9W6HEQ9_9MICO</name>
<comment type="caution">
    <text evidence="7">The sequence shown here is derived from an EMBL/GenBank/DDBJ whole genome shotgun (WGS) entry which is preliminary data.</text>
</comment>
<feature type="binding site" evidence="6">
    <location>
        <position position="103"/>
    </location>
    <ligand>
        <name>substrate</name>
    </ligand>
</feature>
<feature type="binding site" evidence="6">
    <location>
        <position position="83"/>
    </location>
    <ligand>
        <name>substrate</name>
    </ligand>
</feature>
<dbReference type="GO" id="GO:0016798">
    <property type="term" value="F:hydrolase activity, acting on glycosyl bonds"/>
    <property type="evidence" value="ECO:0007669"/>
    <property type="project" value="UniProtKB-KW"/>
</dbReference>
<dbReference type="RefSeq" id="WP_210005345.1">
    <property type="nucleotide sequence ID" value="NZ_BSEO01000001.1"/>
</dbReference>